<sequence>MDVQLLLTVFALGFLGSFLAGMLGIGGSVILYPVLLFVPPLIGVGAFTAHEVAGIGAVQSLFASISGTLAYKKGGFLHKSLIIYMGTSVLLGSLVGSTLSNSFSEDTINLIYGVMATIAAILMFTPKKPTQDENKMEVWFSKKLAVPLSLAVGICGGIVGAGGAFLLVPIMITILKIPVRVTIASSLAVTFLSSIGTTFGKVATGQVLVLPALMIIGASLLAAPIGAFVGQKTKVSSLQVVLAVVITATSLKIWFDLLKKSISFH</sequence>
<comment type="caution">
    <text evidence="7">The sequence shown here is derived from an EMBL/GenBank/DDBJ whole genome shotgun (WGS) entry which is preliminary data.</text>
</comment>
<dbReference type="InterPro" id="IPR002781">
    <property type="entry name" value="TM_pro_TauE-like"/>
</dbReference>
<feature type="transmembrane region" description="Helical" evidence="6">
    <location>
        <begin position="181"/>
        <end position="200"/>
    </location>
</feature>
<name>A0A0V8JMY0_9BACI</name>
<dbReference type="Pfam" id="PF01925">
    <property type="entry name" value="TauE"/>
    <property type="match status" value="1"/>
</dbReference>
<dbReference type="AlphaFoldDB" id="A0A0V8JMY0"/>
<keyword evidence="8" id="KW-1185">Reference proteome</keyword>
<feature type="transmembrane region" description="Helical" evidence="6">
    <location>
        <begin position="207"/>
        <end position="229"/>
    </location>
</feature>
<keyword evidence="6" id="KW-1003">Cell membrane</keyword>
<dbReference type="RefSeq" id="WP_062686659.1">
    <property type="nucleotide sequence ID" value="NZ_KQ758640.1"/>
</dbReference>
<evidence type="ECO:0000256" key="5">
    <source>
        <dbReference type="ARBA" id="ARBA00023136"/>
    </source>
</evidence>
<evidence type="ECO:0000256" key="4">
    <source>
        <dbReference type="ARBA" id="ARBA00022989"/>
    </source>
</evidence>
<dbReference type="InterPro" id="IPR051598">
    <property type="entry name" value="TSUP/Inactive_protease-like"/>
</dbReference>
<evidence type="ECO:0000256" key="2">
    <source>
        <dbReference type="ARBA" id="ARBA00009142"/>
    </source>
</evidence>
<evidence type="ECO:0000256" key="3">
    <source>
        <dbReference type="ARBA" id="ARBA00022692"/>
    </source>
</evidence>
<keyword evidence="5 6" id="KW-0472">Membrane</keyword>
<comment type="similarity">
    <text evidence="2 6">Belongs to the 4-toluene sulfonate uptake permease (TSUP) (TC 2.A.102) family.</text>
</comment>
<organism evidence="7 8">
    <name type="scientific">Priestia veravalensis</name>
    <dbReference type="NCBI Taxonomy" id="1414648"/>
    <lineage>
        <taxon>Bacteria</taxon>
        <taxon>Bacillati</taxon>
        <taxon>Bacillota</taxon>
        <taxon>Bacilli</taxon>
        <taxon>Bacillales</taxon>
        <taxon>Bacillaceae</taxon>
        <taxon>Priestia</taxon>
    </lineage>
</organism>
<feature type="transmembrane region" description="Helical" evidence="6">
    <location>
        <begin position="7"/>
        <end position="32"/>
    </location>
</feature>
<comment type="subcellular location">
    <subcellularLocation>
        <location evidence="6">Cell membrane</location>
        <topology evidence="6">Multi-pass membrane protein</topology>
    </subcellularLocation>
    <subcellularLocation>
        <location evidence="1">Membrane</location>
        <topology evidence="1">Multi-pass membrane protein</topology>
    </subcellularLocation>
</comment>
<feature type="transmembrane region" description="Helical" evidence="6">
    <location>
        <begin position="146"/>
        <end position="175"/>
    </location>
</feature>
<dbReference type="GO" id="GO:0005886">
    <property type="term" value="C:plasma membrane"/>
    <property type="evidence" value="ECO:0007669"/>
    <property type="project" value="UniProtKB-SubCell"/>
</dbReference>
<proteinExistence type="inferred from homology"/>
<evidence type="ECO:0000256" key="1">
    <source>
        <dbReference type="ARBA" id="ARBA00004141"/>
    </source>
</evidence>
<gene>
    <name evidence="7" type="ORF">AS180_08185</name>
</gene>
<dbReference type="PANTHER" id="PTHR43701:SF13">
    <property type="entry name" value="MEMBRANE TRANSPORTER PROTEIN YRKJ-RELATED"/>
    <property type="match status" value="1"/>
</dbReference>
<dbReference type="PANTHER" id="PTHR43701">
    <property type="entry name" value="MEMBRANE TRANSPORTER PROTEIN MJ0441-RELATED"/>
    <property type="match status" value="1"/>
</dbReference>
<feature type="transmembrane region" description="Helical" evidence="6">
    <location>
        <begin position="81"/>
        <end position="101"/>
    </location>
</feature>
<evidence type="ECO:0000313" key="7">
    <source>
        <dbReference type="EMBL" id="KSU88402.1"/>
    </source>
</evidence>
<reference evidence="7 8" key="1">
    <citation type="submission" date="2015-11" db="EMBL/GenBank/DDBJ databases">
        <title>Bacillus caseinolyticus sp nov.</title>
        <authorList>
            <person name="Dastager S.G."/>
            <person name="Mawlankar R."/>
        </authorList>
    </citation>
    <scope>NUCLEOTIDE SEQUENCE [LARGE SCALE GENOMIC DNA]</scope>
    <source>
        <strain evidence="7 8">SGD-V-76</strain>
    </source>
</reference>
<feature type="transmembrane region" description="Helical" evidence="6">
    <location>
        <begin position="235"/>
        <end position="255"/>
    </location>
</feature>
<dbReference type="Proteomes" id="UP000053681">
    <property type="component" value="Unassembled WGS sequence"/>
</dbReference>
<keyword evidence="4 6" id="KW-1133">Transmembrane helix</keyword>
<evidence type="ECO:0000256" key="6">
    <source>
        <dbReference type="RuleBase" id="RU363041"/>
    </source>
</evidence>
<keyword evidence="3 6" id="KW-0812">Transmembrane</keyword>
<feature type="transmembrane region" description="Helical" evidence="6">
    <location>
        <begin position="107"/>
        <end position="125"/>
    </location>
</feature>
<dbReference type="EMBL" id="LNQP01000024">
    <property type="protein sequence ID" value="KSU88402.1"/>
    <property type="molecule type" value="Genomic_DNA"/>
</dbReference>
<protein>
    <recommendedName>
        <fullName evidence="6">Probable membrane transporter protein</fullName>
    </recommendedName>
</protein>
<evidence type="ECO:0000313" key="8">
    <source>
        <dbReference type="Proteomes" id="UP000053681"/>
    </source>
</evidence>
<accession>A0A0V8JMY0</accession>